<keyword evidence="2" id="KW-1185">Reference proteome</keyword>
<dbReference type="Proteomes" id="UP001628156">
    <property type="component" value="Unassembled WGS sequence"/>
</dbReference>
<comment type="caution">
    <text evidence="1">The sequence shown here is derived from an EMBL/GenBank/DDBJ whole genome shotgun (WGS) entry which is preliminary data.</text>
</comment>
<evidence type="ECO:0000313" key="1">
    <source>
        <dbReference type="EMBL" id="GAB1227699.1"/>
    </source>
</evidence>
<organism evidence="1 2">
    <name type="scientific">Entamoeba nuttalli</name>
    <dbReference type="NCBI Taxonomy" id="412467"/>
    <lineage>
        <taxon>Eukaryota</taxon>
        <taxon>Amoebozoa</taxon>
        <taxon>Evosea</taxon>
        <taxon>Archamoebae</taxon>
        <taxon>Mastigamoebida</taxon>
        <taxon>Entamoebidae</taxon>
        <taxon>Entamoeba</taxon>
    </lineage>
</organism>
<dbReference type="EMBL" id="BAAFRS010000351">
    <property type="protein sequence ID" value="GAB1227699.1"/>
    <property type="molecule type" value="Genomic_DNA"/>
</dbReference>
<accession>A0ABQ0DXX6</accession>
<protein>
    <submittedName>
        <fullName evidence="1">Uncharacterized protein</fullName>
    </submittedName>
</protein>
<evidence type="ECO:0000313" key="2">
    <source>
        <dbReference type="Proteomes" id="UP001628156"/>
    </source>
</evidence>
<name>A0ABQ0DXX6_9EUKA</name>
<gene>
    <name evidence="1" type="ORF">ENUP19_0351G0009</name>
</gene>
<proteinExistence type="predicted"/>
<reference evidence="1 2" key="1">
    <citation type="journal article" date="2019" name="PLoS Negl. Trop. Dis.">
        <title>Whole genome sequencing of Entamoeba nuttalli reveals mammalian host-related molecular signatures and a novel octapeptide-repeat surface protein.</title>
        <authorList>
            <person name="Tanaka M."/>
            <person name="Makiuchi T."/>
            <person name="Komiyama T."/>
            <person name="Shiina T."/>
            <person name="Osaki K."/>
            <person name="Tachibana H."/>
        </authorList>
    </citation>
    <scope>NUCLEOTIDE SEQUENCE [LARGE SCALE GENOMIC DNA]</scope>
    <source>
        <strain evidence="1 2">P19-061405</strain>
    </source>
</reference>
<sequence>MQIDNKPYPDKPFSTVENLILFIILPMPDNLFSPSKEFAYSLECNELDPSFVNIYNPEIQYCAST</sequence>